<dbReference type="InterPro" id="IPR017746">
    <property type="entry name" value="Cellulose_synthase_operon_BcsQ"/>
</dbReference>
<name>A0A5E4S0L4_9BURK</name>
<dbReference type="Proteomes" id="UP000414233">
    <property type="component" value="Unassembled WGS sequence"/>
</dbReference>
<dbReference type="SUPFAM" id="SSF52540">
    <property type="entry name" value="P-loop containing nucleoside triphosphate hydrolases"/>
    <property type="match status" value="1"/>
</dbReference>
<keyword evidence="2" id="KW-1185">Reference proteome</keyword>
<reference evidence="1 2" key="1">
    <citation type="submission" date="2019-08" db="EMBL/GenBank/DDBJ databases">
        <authorList>
            <person name="Peeters C."/>
        </authorList>
    </citation>
    <scope>NUCLEOTIDE SEQUENCE [LARGE SCALE GENOMIC DNA]</scope>
    <source>
        <strain evidence="1 2">LMG 30175</strain>
    </source>
</reference>
<protein>
    <submittedName>
        <fullName evidence="1">Iron-sulfur cluster carrier protein</fullName>
    </submittedName>
</protein>
<evidence type="ECO:0000313" key="1">
    <source>
        <dbReference type="EMBL" id="VVD68252.1"/>
    </source>
</evidence>
<dbReference type="Pfam" id="PF06564">
    <property type="entry name" value="CBP_BcsQ"/>
    <property type="match status" value="1"/>
</dbReference>
<organism evidence="1 2">
    <name type="scientific">Pandoraea terrae</name>
    <dbReference type="NCBI Taxonomy" id="1537710"/>
    <lineage>
        <taxon>Bacteria</taxon>
        <taxon>Pseudomonadati</taxon>
        <taxon>Pseudomonadota</taxon>
        <taxon>Betaproteobacteria</taxon>
        <taxon>Burkholderiales</taxon>
        <taxon>Burkholderiaceae</taxon>
        <taxon>Pandoraea</taxon>
    </lineage>
</organism>
<dbReference type="PANTHER" id="PTHR13696:SF99">
    <property type="entry name" value="COBYRINIC ACID AC-DIAMIDE SYNTHASE"/>
    <property type="match status" value="1"/>
</dbReference>
<accession>A0A5E4S0L4</accession>
<dbReference type="AlphaFoldDB" id="A0A5E4S0L4"/>
<dbReference type="OrthoDB" id="5288747at2"/>
<dbReference type="Gene3D" id="3.40.50.300">
    <property type="entry name" value="P-loop containing nucleotide triphosphate hydrolases"/>
    <property type="match status" value="1"/>
</dbReference>
<dbReference type="PANTHER" id="PTHR13696">
    <property type="entry name" value="P-LOOP CONTAINING NUCLEOSIDE TRIPHOSPHATE HYDROLASE"/>
    <property type="match status" value="1"/>
</dbReference>
<dbReference type="InterPro" id="IPR027417">
    <property type="entry name" value="P-loop_NTPase"/>
</dbReference>
<dbReference type="EMBL" id="CABPRZ010000002">
    <property type="protein sequence ID" value="VVD68252.1"/>
    <property type="molecule type" value="Genomic_DNA"/>
</dbReference>
<evidence type="ECO:0000313" key="2">
    <source>
        <dbReference type="Proteomes" id="UP000414233"/>
    </source>
</evidence>
<sequence length="260" mass="26900">MLTLIAVASSAGGAGRTTLVANLAALLAREGVPVLALELDPQNVLASQLGLDVPPALGIVSFVDTPQRLSEAVQRPRPALALLPSGQGDAAMQARLCETLTREPAWLRQQLGHLGLPPGTVVLVDTDRYPSAVSRHAVAAADIVLGVVPLTSAGYVTLPDLMHAGARRLHIVTNWASSPSPVNNDLYHLVKARAGSAILPMRIHRDGMLSEASARGVPVFEHAEGAQSATDIAQLADWLRAAIAASPGPATATFGGGRTA</sequence>
<dbReference type="NCBIfam" id="TIGR03371">
    <property type="entry name" value="cellulose_yhjQ"/>
    <property type="match status" value="1"/>
</dbReference>
<gene>
    <name evidence="1" type="ORF">PTE30175_00433</name>
</gene>
<dbReference type="InterPro" id="IPR050678">
    <property type="entry name" value="DNA_Partitioning_ATPase"/>
</dbReference>
<dbReference type="RefSeq" id="WP_150695424.1">
    <property type="nucleotide sequence ID" value="NZ_CABPRZ010000002.1"/>
</dbReference>
<proteinExistence type="predicted"/>